<dbReference type="GO" id="GO:0005886">
    <property type="term" value="C:plasma membrane"/>
    <property type="evidence" value="ECO:0007669"/>
    <property type="project" value="UniProtKB-SubCell"/>
</dbReference>
<accession>A0A2X0SIB9</accession>
<evidence type="ECO:0000256" key="7">
    <source>
        <dbReference type="ARBA" id="ARBA00022989"/>
    </source>
</evidence>
<evidence type="ECO:0000256" key="8">
    <source>
        <dbReference type="ARBA" id="ARBA00023136"/>
    </source>
</evidence>
<dbReference type="NCBIfam" id="TIGR02532">
    <property type="entry name" value="IV_pilin_GFxxxE"/>
    <property type="match status" value="1"/>
</dbReference>
<keyword evidence="5" id="KW-0997">Cell inner membrane</keyword>
<name>A0A2X0SIB9_9PROT</name>
<dbReference type="SUPFAM" id="SSF54523">
    <property type="entry name" value="Pili subunits"/>
    <property type="match status" value="1"/>
</dbReference>
<keyword evidence="4" id="KW-0488">Methylation</keyword>
<dbReference type="GO" id="GO:0015627">
    <property type="term" value="C:type II protein secretion system complex"/>
    <property type="evidence" value="ECO:0007669"/>
    <property type="project" value="InterPro"/>
</dbReference>
<evidence type="ECO:0000256" key="4">
    <source>
        <dbReference type="ARBA" id="ARBA00022481"/>
    </source>
</evidence>
<dbReference type="InterPro" id="IPR022346">
    <property type="entry name" value="T2SS_GspH"/>
</dbReference>
<evidence type="ECO:0000256" key="1">
    <source>
        <dbReference type="ARBA" id="ARBA00004377"/>
    </source>
</evidence>
<feature type="domain" description="General secretion pathway GspH" evidence="11">
    <location>
        <begin position="47"/>
        <end position="142"/>
    </location>
</feature>
<evidence type="ECO:0000313" key="12">
    <source>
        <dbReference type="EMBL" id="SPS04655.1"/>
    </source>
</evidence>
<evidence type="ECO:0000256" key="3">
    <source>
        <dbReference type="ARBA" id="ARBA00022475"/>
    </source>
</evidence>
<dbReference type="Pfam" id="PF12019">
    <property type="entry name" value="GspH"/>
    <property type="match status" value="1"/>
</dbReference>
<dbReference type="AlphaFoldDB" id="A0A2X0SIB9"/>
<organism evidence="12">
    <name type="scientific">Candidatus Nitrotoga fabula</name>
    <dbReference type="NCBI Taxonomy" id="2182327"/>
    <lineage>
        <taxon>Bacteria</taxon>
        <taxon>Pseudomonadati</taxon>
        <taxon>Pseudomonadota</taxon>
        <taxon>Betaproteobacteria</taxon>
        <taxon>Nitrosomonadales</taxon>
        <taxon>Gallionellaceae</taxon>
        <taxon>Candidatus Nitrotoga</taxon>
    </lineage>
</organism>
<reference evidence="12" key="1">
    <citation type="submission" date="2018-05" db="EMBL/GenBank/DDBJ databases">
        <authorList>
            <person name="Lanie J.A."/>
            <person name="Ng W.-L."/>
            <person name="Kazmierczak K.M."/>
            <person name="Andrzejewski T.M."/>
            <person name="Davidsen T.M."/>
            <person name="Wayne K.J."/>
            <person name="Tettelin H."/>
            <person name="Glass J.I."/>
            <person name="Rusch D."/>
            <person name="Podicherti R."/>
            <person name="Tsui H.-C.T."/>
            <person name="Winkler M.E."/>
        </authorList>
    </citation>
    <scope>NUCLEOTIDE SEQUENCE</scope>
    <source>
        <strain evidence="12">KNB</strain>
    </source>
</reference>
<evidence type="ECO:0000259" key="11">
    <source>
        <dbReference type="Pfam" id="PF12019"/>
    </source>
</evidence>
<evidence type="ECO:0000256" key="10">
    <source>
        <dbReference type="ARBA" id="ARBA00030775"/>
    </source>
</evidence>
<evidence type="ECO:0000256" key="2">
    <source>
        <dbReference type="ARBA" id="ARBA00021549"/>
    </source>
</evidence>
<dbReference type="EMBL" id="LS423452">
    <property type="protein sequence ID" value="SPS04655.1"/>
    <property type="molecule type" value="Genomic_DNA"/>
</dbReference>
<proteinExistence type="inferred from homology"/>
<dbReference type="InterPro" id="IPR045584">
    <property type="entry name" value="Pilin-like"/>
</dbReference>
<evidence type="ECO:0000256" key="9">
    <source>
        <dbReference type="ARBA" id="ARBA00025772"/>
    </source>
</evidence>
<dbReference type="Gene3D" id="3.30.700.10">
    <property type="entry name" value="Glycoprotein, Type 4 Pilin"/>
    <property type="match status" value="1"/>
</dbReference>
<keyword evidence="8" id="KW-0472">Membrane</keyword>
<sequence>MGRITLRASAGFTLLELLVVLLLLALVYGLAVPMFSAGQPGTELKGATRQIAAGLRQARNEAVRQKEEAVLVLDVEKRNFMVSGDRRRYNLPASLVYTLVTAQSDLRPDGVGAIRFYPDGSSNGGRITVAVGTRKYEINVDWLTGRVTVLN</sequence>
<dbReference type="GO" id="GO:0015628">
    <property type="term" value="P:protein secretion by the type II secretion system"/>
    <property type="evidence" value="ECO:0007669"/>
    <property type="project" value="InterPro"/>
</dbReference>
<keyword evidence="3" id="KW-1003">Cell membrane</keyword>
<keyword evidence="6" id="KW-0812">Transmembrane</keyword>
<dbReference type="Pfam" id="PF07963">
    <property type="entry name" value="N_methyl"/>
    <property type="match status" value="1"/>
</dbReference>
<protein>
    <recommendedName>
        <fullName evidence="2">Type II secretion system protein H</fullName>
    </recommendedName>
    <alternativeName>
        <fullName evidence="10">General secretion pathway protein H</fullName>
    </alternativeName>
</protein>
<evidence type="ECO:0000256" key="5">
    <source>
        <dbReference type="ARBA" id="ARBA00022519"/>
    </source>
</evidence>
<comment type="similarity">
    <text evidence="9">Belongs to the GSP H family.</text>
</comment>
<comment type="subcellular location">
    <subcellularLocation>
        <location evidence="1">Cell inner membrane</location>
        <topology evidence="1">Single-pass membrane protein</topology>
    </subcellularLocation>
</comment>
<evidence type="ECO:0000256" key="6">
    <source>
        <dbReference type="ARBA" id="ARBA00022692"/>
    </source>
</evidence>
<keyword evidence="7" id="KW-1133">Transmembrane helix</keyword>
<dbReference type="InterPro" id="IPR012902">
    <property type="entry name" value="N_methyl_site"/>
</dbReference>
<gene>
    <name evidence="12" type="ORF">NITFAB_0244</name>
</gene>